<dbReference type="InterPro" id="IPR043740">
    <property type="entry name" value="DUF5685"/>
</dbReference>
<comment type="caution">
    <text evidence="1">The sequence shown here is derived from an EMBL/GenBank/DDBJ whole genome shotgun (WGS) entry which is preliminary data.</text>
</comment>
<reference evidence="1 2" key="1">
    <citation type="submission" date="2016-02" db="EMBL/GenBank/DDBJ databases">
        <title>Genome sequence of Clostridium thermobutyricum DSM 4928.</title>
        <authorList>
            <person name="Poehlein A."/>
            <person name="Daniel R."/>
        </authorList>
    </citation>
    <scope>NUCLEOTIDE SEQUENCE [LARGE SCALE GENOMIC DNA]</scope>
    <source>
        <strain evidence="1 2">DSM 4928</strain>
    </source>
</reference>
<organism evidence="1 2">
    <name type="scientific">Clostridium thermobutyricum DSM 4928</name>
    <dbReference type="NCBI Taxonomy" id="1121339"/>
    <lineage>
        <taxon>Bacteria</taxon>
        <taxon>Bacillati</taxon>
        <taxon>Bacillota</taxon>
        <taxon>Clostridia</taxon>
        <taxon>Eubacteriales</taxon>
        <taxon>Clostridiaceae</taxon>
        <taxon>Clostridium</taxon>
    </lineage>
</organism>
<gene>
    <name evidence="1" type="ORF">CLTHE_26920</name>
</gene>
<evidence type="ECO:0000313" key="1">
    <source>
        <dbReference type="EMBL" id="OPX46642.1"/>
    </source>
</evidence>
<dbReference type="EMBL" id="LTAY01000077">
    <property type="protein sequence ID" value="OPX46642.1"/>
    <property type="molecule type" value="Genomic_DNA"/>
</dbReference>
<evidence type="ECO:0000313" key="2">
    <source>
        <dbReference type="Proteomes" id="UP000191448"/>
    </source>
</evidence>
<dbReference type="Pfam" id="PF18937">
    <property type="entry name" value="DUF5685"/>
    <property type="match status" value="1"/>
</dbReference>
<dbReference type="AlphaFoldDB" id="A0A1V4SS12"/>
<protein>
    <submittedName>
        <fullName evidence="1">Uncharacterized protein</fullName>
    </submittedName>
</protein>
<name>A0A1V4SS12_9CLOT</name>
<dbReference type="OrthoDB" id="1722540at2"/>
<sequence>MFGYVTPLKSELKIREFNKFRGYYCGLCTSIKKQFGNIPRMSLNYDMTFLALFLQALTDEKEEADMLRCFVHPVKKKPTIINSLAIDYAANMNVSLFYYKMLDDFNDDRTFKSKASLIFLNPYQKKFSSKIKVINEKIEKSLKDLSFLEKEKNFSSIDDICHPFAEIVGNIMMMYPNKLKNDSFDLREDLYSFGYALGKWIYLIDALDDLKEDIEKGKFNPINYLYNKDNISYDELLTKIKDRLEFNILNCAYTCREIFYKLPLNNNNDIIKNIIELGMMDRYIRIINKNNNTCNMKGSEFNNESI</sequence>
<dbReference type="Proteomes" id="UP000191448">
    <property type="component" value="Unassembled WGS sequence"/>
</dbReference>
<accession>A0A1V4SS12</accession>
<dbReference type="RefSeq" id="WP_080023899.1">
    <property type="nucleotide sequence ID" value="NZ_LTAY01000077.1"/>
</dbReference>
<proteinExistence type="predicted"/>